<sequence>MILRGNKERNIIPYRSMVKWMVRLRRSPRAIAGGFALGTFVAFTPTIGVQFAIVLFLGTLLNMNRPAALVTIWITNVATMAPIYTFNYWVGSLLCSGPSTGQVYRVFADLAAQMMKMNGWEVIEQFKAVMSLSREIIIPLVIGSIIVGLIAALIVYVASFAMLRFLLIRKHRKRILS</sequence>
<evidence type="ECO:0000256" key="1">
    <source>
        <dbReference type="SAM" id="Phobius"/>
    </source>
</evidence>
<accession>A0A1M5VGD6</accession>
<evidence type="ECO:0000259" key="2">
    <source>
        <dbReference type="Pfam" id="PF09835"/>
    </source>
</evidence>
<dbReference type="STRING" id="1121409.SAMN02745124_01670"/>
<dbReference type="InterPro" id="IPR018639">
    <property type="entry name" value="DUF2062"/>
</dbReference>
<evidence type="ECO:0000313" key="3">
    <source>
        <dbReference type="EMBL" id="SHH74235.1"/>
    </source>
</evidence>
<keyword evidence="1" id="KW-0812">Transmembrane</keyword>
<evidence type="ECO:0000313" key="4">
    <source>
        <dbReference type="Proteomes" id="UP000184139"/>
    </source>
</evidence>
<dbReference type="Pfam" id="PF09835">
    <property type="entry name" value="DUF2062"/>
    <property type="match status" value="1"/>
</dbReference>
<proteinExistence type="predicted"/>
<protein>
    <recommendedName>
        <fullName evidence="2">DUF2062 domain-containing protein</fullName>
    </recommendedName>
</protein>
<organism evidence="3 4">
    <name type="scientific">Desulfofustis glycolicus DSM 9705</name>
    <dbReference type="NCBI Taxonomy" id="1121409"/>
    <lineage>
        <taxon>Bacteria</taxon>
        <taxon>Pseudomonadati</taxon>
        <taxon>Thermodesulfobacteriota</taxon>
        <taxon>Desulfobulbia</taxon>
        <taxon>Desulfobulbales</taxon>
        <taxon>Desulfocapsaceae</taxon>
        <taxon>Desulfofustis</taxon>
    </lineage>
</organism>
<dbReference type="PANTHER" id="PTHR40547">
    <property type="entry name" value="SLL0298 PROTEIN"/>
    <property type="match status" value="1"/>
</dbReference>
<dbReference type="PANTHER" id="PTHR40547:SF1">
    <property type="entry name" value="SLL0298 PROTEIN"/>
    <property type="match status" value="1"/>
</dbReference>
<dbReference type="Proteomes" id="UP000184139">
    <property type="component" value="Unassembled WGS sequence"/>
</dbReference>
<feature type="transmembrane region" description="Helical" evidence="1">
    <location>
        <begin position="136"/>
        <end position="167"/>
    </location>
</feature>
<dbReference type="RefSeq" id="WP_084540549.1">
    <property type="nucleotide sequence ID" value="NZ_FQXS01000008.1"/>
</dbReference>
<gene>
    <name evidence="3" type="ORF">SAMN02745124_01670</name>
</gene>
<dbReference type="EMBL" id="FQXS01000008">
    <property type="protein sequence ID" value="SHH74235.1"/>
    <property type="molecule type" value="Genomic_DNA"/>
</dbReference>
<reference evidence="3 4" key="1">
    <citation type="submission" date="2016-11" db="EMBL/GenBank/DDBJ databases">
        <authorList>
            <person name="Jaros S."/>
            <person name="Januszkiewicz K."/>
            <person name="Wedrychowicz H."/>
        </authorList>
    </citation>
    <scope>NUCLEOTIDE SEQUENCE [LARGE SCALE GENOMIC DNA]</scope>
    <source>
        <strain evidence="3 4">DSM 9705</strain>
    </source>
</reference>
<name>A0A1M5VGD6_9BACT</name>
<feature type="transmembrane region" description="Helical" evidence="1">
    <location>
        <begin position="30"/>
        <end position="57"/>
    </location>
</feature>
<keyword evidence="1" id="KW-0472">Membrane</keyword>
<keyword evidence="4" id="KW-1185">Reference proteome</keyword>
<dbReference type="OrthoDB" id="9794343at2"/>
<feature type="transmembrane region" description="Helical" evidence="1">
    <location>
        <begin position="69"/>
        <end position="90"/>
    </location>
</feature>
<keyword evidence="1" id="KW-1133">Transmembrane helix</keyword>
<dbReference type="AlphaFoldDB" id="A0A1M5VGD6"/>
<feature type="domain" description="DUF2062" evidence="2">
    <location>
        <begin position="15"/>
        <end position="171"/>
    </location>
</feature>